<organism evidence="4 5">
    <name type="scientific">Limosilactobacillus coleohominis</name>
    <dbReference type="NCBI Taxonomy" id="181675"/>
    <lineage>
        <taxon>Bacteria</taxon>
        <taxon>Bacillati</taxon>
        <taxon>Bacillota</taxon>
        <taxon>Bacilli</taxon>
        <taxon>Lactobacillales</taxon>
        <taxon>Lactobacillaceae</taxon>
        <taxon>Limosilactobacillus</taxon>
    </lineage>
</organism>
<feature type="compositionally biased region" description="Basic and acidic residues" evidence="1">
    <location>
        <begin position="1"/>
        <end position="19"/>
    </location>
</feature>
<dbReference type="SMART" id="SM00257">
    <property type="entry name" value="LysM"/>
    <property type="match status" value="1"/>
</dbReference>
<keyword evidence="5" id="KW-1185">Reference proteome</keyword>
<dbReference type="CDD" id="cd00118">
    <property type="entry name" value="LysM"/>
    <property type="match status" value="1"/>
</dbReference>
<protein>
    <submittedName>
        <fullName evidence="4">LysM peptidoglycan-binding domain-containing protein</fullName>
    </submittedName>
</protein>
<dbReference type="Gene3D" id="3.10.350.10">
    <property type="entry name" value="LysM domain"/>
    <property type="match status" value="1"/>
</dbReference>
<keyword evidence="2" id="KW-0812">Transmembrane</keyword>
<dbReference type="Proteomes" id="UP000785625">
    <property type="component" value="Unassembled WGS sequence"/>
</dbReference>
<name>A0ABS2GX60_9LACO</name>
<feature type="domain" description="LysM" evidence="3">
    <location>
        <begin position="148"/>
        <end position="192"/>
    </location>
</feature>
<feature type="compositionally biased region" description="Low complexity" evidence="1">
    <location>
        <begin position="123"/>
        <end position="146"/>
    </location>
</feature>
<dbReference type="InterPro" id="IPR036779">
    <property type="entry name" value="LysM_dom_sf"/>
</dbReference>
<proteinExistence type="predicted"/>
<dbReference type="NCBIfam" id="NF042931">
    <property type="entry name" value="SAG1386_EF1546"/>
    <property type="match status" value="1"/>
</dbReference>
<feature type="region of interest" description="Disordered" evidence="1">
    <location>
        <begin position="78"/>
        <end position="148"/>
    </location>
</feature>
<feature type="transmembrane region" description="Helical" evidence="2">
    <location>
        <begin position="47"/>
        <end position="67"/>
    </location>
</feature>
<evidence type="ECO:0000313" key="4">
    <source>
        <dbReference type="EMBL" id="MBM6939926.1"/>
    </source>
</evidence>
<dbReference type="InterPro" id="IPR049981">
    <property type="entry name" value="SPy_0802-like"/>
</dbReference>
<dbReference type="RefSeq" id="WP_204784394.1">
    <property type="nucleotide sequence ID" value="NZ_CALVGD010000086.1"/>
</dbReference>
<evidence type="ECO:0000256" key="1">
    <source>
        <dbReference type="SAM" id="MobiDB-lite"/>
    </source>
</evidence>
<dbReference type="SUPFAM" id="SSF54106">
    <property type="entry name" value="LysM domain"/>
    <property type="match status" value="1"/>
</dbReference>
<gene>
    <name evidence="4" type="ORF">H5975_00220</name>
</gene>
<feature type="region of interest" description="Disordered" evidence="1">
    <location>
        <begin position="1"/>
        <end position="43"/>
    </location>
</feature>
<evidence type="ECO:0000256" key="2">
    <source>
        <dbReference type="SAM" id="Phobius"/>
    </source>
</evidence>
<dbReference type="InterPro" id="IPR018392">
    <property type="entry name" value="LysM"/>
</dbReference>
<dbReference type="EMBL" id="JACJKU010000001">
    <property type="protein sequence ID" value="MBM6939926.1"/>
    <property type="molecule type" value="Genomic_DNA"/>
</dbReference>
<keyword evidence="2" id="KW-0472">Membrane</keyword>
<dbReference type="PROSITE" id="PS51782">
    <property type="entry name" value="LYSM"/>
    <property type="match status" value="1"/>
</dbReference>
<accession>A0ABS2GX60</accession>
<evidence type="ECO:0000313" key="5">
    <source>
        <dbReference type="Proteomes" id="UP000785625"/>
    </source>
</evidence>
<comment type="caution">
    <text evidence="4">The sequence shown here is derived from an EMBL/GenBank/DDBJ whole genome shotgun (WGS) entry which is preliminary data.</text>
</comment>
<evidence type="ECO:0000259" key="3">
    <source>
        <dbReference type="PROSITE" id="PS51782"/>
    </source>
</evidence>
<sequence>MSEKREDQRPENEKLWDKTFEDDEDVDSKGNLSRVKRRKQDSHNSRITTILVVLIIILAAAPIIYWVRHEQAFDHPVRHERVAQSAKVTKKKSATEKSSHHKRHPSSSSSIDSSQDYSTTNNSSTEMAASSAISSSRASSSSTESSNRYATVQSGQGIYRIAANNGLTVDQLARMNNISPNTALHPGQRLRVK</sequence>
<dbReference type="Pfam" id="PF01476">
    <property type="entry name" value="LysM"/>
    <property type="match status" value="1"/>
</dbReference>
<reference evidence="4 5" key="1">
    <citation type="journal article" date="2021" name="Sci. Rep.">
        <title>The distribution of antibiotic resistance genes in chicken gut microbiota commensals.</title>
        <authorList>
            <person name="Juricova H."/>
            <person name="Matiasovicova J."/>
            <person name="Kubasova T."/>
            <person name="Cejkova D."/>
            <person name="Rychlik I."/>
        </authorList>
    </citation>
    <scope>NUCLEOTIDE SEQUENCE [LARGE SCALE GENOMIC DNA]</scope>
    <source>
        <strain evidence="4 5">An574</strain>
    </source>
</reference>
<keyword evidence="2" id="KW-1133">Transmembrane helix</keyword>